<comment type="subcellular location">
    <subcellularLocation>
        <location evidence="1">Cell inner membrane</location>
        <topology evidence="1">Single-pass membrane protein</topology>
        <orientation evidence="1">Periplasmic side</orientation>
    </subcellularLocation>
</comment>
<comment type="function">
    <text evidence="11">May be involved in the folding of the extracellular lipase during its passage through the periplasm.</text>
</comment>
<keyword evidence="8 11" id="KW-0443">Lipid metabolism</keyword>
<dbReference type="SUPFAM" id="SSF158855">
    <property type="entry name" value="Lipase chaperone-like"/>
    <property type="match status" value="1"/>
</dbReference>
<dbReference type="KEGG" id="bmu:Bmul_1944"/>
<evidence type="ECO:0000256" key="8">
    <source>
        <dbReference type="ARBA" id="ARBA00023098"/>
    </source>
</evidence>
<dbReference type="eggNOG" id="COG5380">
    <property type="taxonomic scope" value="Bacteria"/>
</dbReference>
<dbReference type="GO" id="GO:0006457">
    <property type="term" value="P:protein folding"/>
    <property type="evidence" value="ECO:0007669"/>
    <property type="project" value="UniProtKB-UniRule"/>
</dbReference>
<keyword evidence="5 11" id="KW-0812">Transmembrane</keyword>
<dbReference type="KEGG" id="bmj:BMULJ_01297"/>
<evidence type="ECO:0000256" key="7">
    <source>
        <dbReference type="ARBA" id="ARBA00022989"/>
    </source>
</evidence>
<organism evidence="12 13">
    <name type="scientific">Burkholderia multivorans (strain ATCC 17616 / 249)</name>
    <dbReference type="NCBI Taxonomy" id="395019"/>
    <lineage>
        <taxon>Bacteria</taxon>
        <taxon>Pseudomonadati</taxon>
        <taxon>Pseudomonadota</taxon>
        <taxon>Betaproteobacteria</taxon>
        <taxon>Burkholderiales</taxon>
        <taxon>Burkholderiaceae</taxon>
        <taxon>Burkholderia</taxon>
        <taxon>Burkholderia cepacia complex</taxon>
    </lineage>
</organism>
<evidence type="ECO:0000256" key="6">
    <source>
        <dbReference type="ARBA" id="ARBA00022963"/>
    </source>
</evidence>
<dbReference type="Proteomes" id="UP000008815">
    <property type="component" value="Chromosome 1"/>
</dbReference>
<proteinExistence type="inferred from homology"/>
<evidence type="ECO:0000256" key="9">
    <source>
        <dbReference type="ARBA" id="ARBA00023136"/>
    </source>
</evidence>
<protein>
    <recommendedName>
        <fullName evidence="11">Lipase chaperone</fullName>
    </recommendedName>
    <alternativeName>
        <fullName evidence="11">Lipase activator protein</fullName>
    </alternativeName>
    <alternativeName>
        <fullName evidence="11">Lipase foldase</fullName>
    </alternativeName>
    <alternativeName>
        <fullName evidence="11">Lipase helper protein</fullName>
    </alternativeName>
    <alternativeName>
        <fullName evidence="11">Lipase modulator</fullName>
    </alternativeName>
</protein>
<keyword evidence="9 11" id="KW-0472">Membrane</keyword>
<evidence type="ECO:0000313" key="13">
    <source>
        <dbReference type="Proteomes" id="UP000008815"/>
    </source>
</evidence>
<dbReference type="GO" id="GO:0051082">
    <property type="term" value="F:unfolded protein binding"/>
    <property type="evidence" value="ECO:0007669"/>
    <property type="project" value="UniProtKB-UniRule"/>
</dbReference>
<keyword evidence="6 11" id="KW-0442">Lipid degradation</keyword>
<accession>A0A0H3KE23</accession>
<evidence type="ECO:0000256" key="1">
    <source>
        <dbReference type="ARBA" id="ARBA00004383"/>
    </source>
</evidence>
<dbReference type="EMBL" id="AP009385">
    <property type="protein sequence ID" value="BAG43233.1"/>
    <property type="molecule type" value="Genomic_DNA"/>
</dbReference>
<dbReference type="HOGENOM" id="CLU_064928_1_0_4"/>
<sequence length="342" mass="37210">MRVRATVARCASYAAVGAVTVAAVWHAFGTRASAPLVVASAEPAARTAASRAATASVPASAAALPASLAGSRAPRLPVDARGRLAKQRAVRDFFDYFLLAEHDLDAAALNEQVARAIAAQLDGTDAEHDALDVWQRYRAYRAALGQQRERGGVGDGRDDPDALAALLDRRAALASRTLGDWCAAFFDEEWQQQRDRIERLRIVRDPALTDAQKRDRLAALDALRPAALRDADARRQRQRDALDAVARLERARGDADTLHAQAAATLAPDVAARVERLRDDDDAWRARYRDYAAERDRIDAQPLPREARDAELAQWRQRAFANPAEAMRAAALDAGRDAAAAQ</sequence>
<dbReference type="GO" id="GO:0005886">
    <property type="term" value="C:plasma membrane"/>
    <property type="evidence" value="ECO:0007669"/>
    <property type="project" value="UniProtKB-SubCell"/>
</dbReference>
<dbReference type="NCBIfam" id="NF002333">
    <property type="entry name" value="PRK01294.1-1"/>
    <property type="match status" value="1"/>
</dbReference>
<evidence type="ECO:0000256" key="3">
    <source>
        <dbReference type="ARBA" id="ARBA00022475"/>
    </source>
</evidence>
<keyword evidence="10 11" id="KW-0143">Chaperone</keyword>
<gene>
    <name evidence="11" type="primary">lifO</name>
    <name evidence="12" type="ordered locus">BMULJ_01297</name>
</gene>
<evidence type="ECO:0000256" key="4">
    <source>
        <dbReference type="ARBA" id="ARBA00022519"/>
    </source>
</evidence>
<evidence type="ECO:0000256" key="5">
    <source>
        <dbReference type="ARBA" id="ARBA00022692"/>
    </source>
</evidence>
<evidence type="ECO:0000256" key="11">
    <source>
        <dbReference type="HAMAP-Rule" id="MF_00790"/>
    </source>
</evidence>
<keyword evidence="3 11" id="KW-1003">Cell membrane</keyword>
<dbReference type="AlphaFoldDB" id="A0A0H3KE23"/>
<name>A0A0H3KE23_BURM1</name>
<keyword evidence="7 11" id="KW-1133">Transmembrane helix</keyword>
<evidence type="ECO:0000256" key="10">
    <source>
        <dbReference type="ARBA" id="ARBA00023186"/>
    </source>
</evidence>
<dbReference type="Pfam" id="PF03280">
    <property type="entry name" value="Lipase_chap"/>
    <property type="match status" value="1"/>
</dbReference>
<reference evidence="12 13" key="1">
    <citation type="submission" date="2007-04" db="EMBL/GenBank/DDBJ databases">
        <title>Complete genome sequence of Burkholderia multivorans ATCC 17616.</title>
        <authorList>
            <person name="Ohtsubo Y."/>
            <person name="Yamashita A."/>
            <person name="Kurokawa K."/>
            <person name="Takami H."/>
            <person name="Yuhara S."/>
            <person name="Nishiyama E."/>
            <person name="Endo R."/>
            <person name="Miyazaki R."/>
            <person name="Ono A."/>
            <person name="Yano K."/>
            <person name="Ito M."/>
            <person name="Sota M."/>
            <person name="Yuji N."/>
            <person name="Hattori M."/>
            <person name="Tsuda M."/>
        </authorList>
    </citation>
    <scope>NUCLEOTIDE SEQUENCE [LARGE SCALE GENOMIC DNA]</scope>
    <source>
        <strain evidence="13">ATCC 17616 / 249</strain>
    </source>
</reference>
<dbReference type="STRING" id="395019.BMULJ_01297"/>
<dbReference type="InterPro" id="IPR004961">
    <property type="entry name" value="Lipase_chaperone"/>
</dbReference>
<evidence type="ECO:0000313" key="12">
    <source>
        <dbReference type="EMBL" id="BAG43233.1"/>
    </source>
</evidence>
<dbReference type="GO" id="GO:0016042">
    <property type="term" value="P:lipid catabolic process"/>
    <property type="evidence" value="ECO:0007669"/>
    <property type="project" value="UniProtKB-UniRule"/>
</dbReference>
<keyword evidence="13" id="KW-1185">Reference proteome</keyword>
<evidence type="ECO:0000256" key="2">
    <source>
        <dbReference type="ARBA" id="ARBA00010358"/>
    </source>
</evidence>
<comment type="similarity">
    <text evidence="2 11">Belongs to the lipase chaperone family.</text>
</comment>
<dbReference type="RefSeq" id="WP_012213623.1">
    <property type="nucleotide sequence ID" value="NC_010084.1"/>
</dbReference>
<dbReference type="HAMAP" id="MF_00790">
    <property type="entry name" value="Lipase_chap"/>
    <property type="match status" value="1"/>
</dbReference>
<keyword evidence="4 11" id="KW-0997">Cell inner membrane</keyword>